<keyword evidence="3" id="KW-1185">Reference proteome</keyword>
<keyword evidence="1" id="KW-0812">Transmembrane</keyword>
<accession>A0ABS4QEA6</accession>
<feature type="transmembrane region" description="Helical" evidence="1">
    <location>
        <begin position="48"/>
        <end position="70"/>
    </location>
</feature>
<proteinExistence type="predicted"/>
<reference evidence="2 3" key="1">
    <citation type="submission" date="2021-03" db="EMBL/GenBank/DDBJ databases">
        <title>Sequencing the genomes of 1000 actinobacteria strains.</title>
        <authorList>
            <person name="Klenk H.-P."/>
        </authorList>
    </citation>
    <scope>NUCLEOTIDE SEQUENCE [LARGE SCALE GENOMIC DNA]</scope>
    <source>
        <strain evidence="2 3">DSM 45516</strain>
    </source>
</reference>
<evidence type="ECO:0000313" key="3">
    <source>
        <dbReference type="Proteomes" id="UP001519325"/>
    </source>
</evidence>
<evidence type="ECO:0000256" key="1">
    <source>
        <dbReference type="SAM" id="Phobius"/>
    </source>
</evidence>
<organism evidence="2 3">
    <name type="scientific">Nocardia goodfellowii</name>
    <dbReference type="NCBI Taxonomy" id="882446"/>
    <lineage>
        <taxon>Bacteria</taxon>
        <taxon>Bacillati</taxon>
        <taxon>Actinomycetota</taxon>
        <taxon>Actinomycetes</taxon>
        <taxon>Mycobacteriales</taxon>
        <taxon>Nocardiaceae</taxon>
        <taxon>Nocardia</taxon>
    </lineage>
</organism>
<dbReference type="RefSeq" id="WP_209889268.1">
    <property type="nucleotide sequence ID" value="NZ_JAGGMR010000001.1"/>
</dbReference>
<protein>
    <submittedName>
        <fullName evidence="2">Antibiotic biosynthesis monooxygenase (ABM) superfamily enzyme</fullName>
    </submittedName>
</protein>
<dbReference type="EMBL" id="JAGGMR010000001">
    <property type="protein sequence ID" value="MBP2189898.1"/>
    <property type="molecule type" value="Genomic_DNA"/>
</dbReference>
<keyword evidence="2" id="KW-0503">Monooxygenase</keyword>
<name>A0ABS4QEA6_9NOCA</name>
<evidence type="ECO:0000313" key="2">
    <source>
        <dbReference type="EMBL" id="MBP2189898.1"/>
    </source>
</evidence>
<keyword evidence="1" id="KW-1133">Transmembrane helix</keyword>
<dbReference type="GO" id="GO:0004497">
    <property type="term" value="F:monooxygenase activity"/>
    <property type="evidence" value="ECO:0007669"/>
    <property type="project" value="UniProtKB-KW"/>
</dbReference>
<sequence>MTNAHESTKTVAHPAKWKFFLLTLAGLYPLLTVLVTLTAPLVEPLPAPLRLACILPVAVAAMVWVIMPFLTRRCAAWLAA</sequence>
<keyword evidence="2" id="KW-0560">Oxidoreductase</keyword>
<feature type="transmembrane region" description="Helical" evidence="1">
    <location>
        <begin position="19"/>
        <end position="42"/>
    </location>
</feature>
<gene>
    <name evidence="2" type="ORF">BJ987_002799</name>
</gene>
<keyword evidence="1" id="KW-0472">Membrane</keyword>
<comment type="caution">
    <text evidence="2">The sequence shown here is derived from an EMBL/GenBank/DDBJ whole genome shotgun (WGS) entry which is preliminary data.</text>
</comment>
<dbReference type="Proteomes" id="UP001519325">
    <property type="component" value="Unassembled WGS sequence"/>
</dbReference>